<organism evidence="1 2">
    <name type="scientific">Lithospermum erythrorhizon</name>
    <name type="common">Purple gromwell</name>
    <name type="synonym">Lithospermum officinale var. erythrorhizon</name>
    <dbReference type="NCBI Taxonomy" id="34254"/>
    <lineage>
        <taxon>Eukaryota</taxon>
        <taxon>Viridiplantae</taxon>
        <taxon>Streptophyta</taxon>
        <taxon>Embryophyta</taxon>
        <taxon>Tracheophyta</taxon>
        <taxon>Spermatophyta</taxon>
        <taxon>Magnoliopsida</taxon>
        <taxon>eudicotyledons</taxon>
        <taxon>Gunneridae</taxon>
        <taxon>Pentapetalae</taxon>
        <taxon>asterids</taxon>
        <taxon>lamiids</taxon>
        <taxon>Boraginales</taxon>
        <taxon>Boraginaceae</taxon>
        <taxon>Boraginoideae</taxon>
        <taxon>Lithospermeae</taxon>
        <taxon>Lithospermum</taxon>
    </lineage>
</organism>
<reference evidence="1 2" key="1">
    <citation type="submission" date="2024-01" db="EMBL/GenBank/DDBJ databases">
        <title>The complete chloroplast genome sequence of Lithospermum erythrorhizon: insights into the phylogenetic relationship among Boraginaceae species and the maternal lineages of purple gromwells.</title>
        <authorList>
            <person name="Okada T."/>
            <person name="Watanabe K."/>
        </authorList>
    </citation>
    <scope>NUCLEOTIDE SEQUENCE [LARGE SCALE GENOMIC DNA]</scope>
</reference>
<sequence>MIPASLLFPSICSIFLPAKPRLADGNVNGWSLGTSCDLNRRMVPGFGGLSGLERFGVSGFMTTSGYGAWAHGYVSVWLMGLGGLDLAL</sequence>
<dbReference type="Proteomes" id="UP001454036">
    <property type="component" value="Unassembled WGS sequence"/>
</dbReference>
<evidence type="ECO:0000313" key="2">
    <source>
        <dbReference type="Proteomes" id="UP001454036"/>
    </source>
</evidence>
<gene>
    <name evidence="1" type="ORF">LIER_35721</name>
</gene>
<comment type="caution">
    <text evidence="1">The sequence shown here is derived from an EMBL/GenBank/DDBJ whole genome shotgun (WGS) entry which is preliminary data.</text>
</comment>
<proteinExistence type="predicted"/>
<accession>A0AAV3NW14</accession>
<keyword evidence="2" id="KW-1185">Reference proteome</keyword>
<name>A0AAV3NW14_LITER</name>
<dbReference type="AlphaFoldDB" id="A0AAV3NW14"/>
<evidence type="ECO:0000313" key="1">
    <source>
        <dbReference type="EMBL" id="GAA0143326.1"/>
    </source>
</evidence>
<dbReference type="EMBL" id="BAABME010015859">
    <property type="protein sequence ID" value="GAA0143326.1"/>
    <property type="molecule type" value="Genomic_DNA"/>
</dbReference>
<protein>
    <submittedName>
        <fullName evidence="1">Uncharacterized protein</fullName>
    </submittedName>
</protein>